<proteinExistence type="predicted"/>
<dbReference type="EMBL" id="CP079105">
    <property type="protein sequence ID" value="QXQ15762.1"/>
    <property type="molecule type" value="Genomic_DNA"/>
</dbReference>
<sequence length="194" mass="21038">MGGISGLVYSSLPILVFVPANAIWGLAVAIWVALGIAAAILVWRLIRRDPIQPAISGFVGVGISAFIAYRVGDAKGFFLFGIYTSLVYGAVFLLSILIRWPLVGVVWHGINGDGHAWRRDRRAMRGYEIATAAWTAVFAARYLVQSQLYDADREGLLAVARIAMGWPLAALAFGVTVWAVRRAGGRELIRPAGR</sequence>
<evidence type="ECO:0000313" key="2">
    <source>
        <dbReference type="EMBL" id="QXQ15762.1"/>
    </source>
</evidence>
<feature type="transmembrane region" description="Helical" evidence="1">
    <location>
        <begin position="77"/>
        <end position="98"/>
    </location>
</feature>
<name>A0ABX8SF25_9ACTN</name>
<keyword evidence="1" id="KW-0472">Membrane</keyword>
<dbReference type="Proteomes" id="UP000887023">
    <property type="component" value="Chromosome"/>
</dbReference>
<protein>
    <submittedName>
        <fullName evidence="2">DUF3159 domain-containing protein</fullName>
    </submittedName>
</protein>
<reference evidence="2" key="1">
    <citation type="submission" date="2021-07" db="EMBL/GenBank/DDBJ databases">
        <title>Candidatus Kaistella beijingensis sp. nov. isolated from a municipal wastewater treatment plant is involved in sludge foaming.</title>
        <authorList>
            <person name="Song Y."/>
            <person name="Liu S.-J."/>
        </authorList>
    </citation>
    <scope>NUCLEOTIDE SEQUENCE</scope>
    <source>
        <strain evidence="2">DSM 43998</strain>
    </source>
</reference>
<accession>A0ABX8SF25</accession>
<dbReference type="RefSeq" id="WP_066471857.1">
    <property type="nucleotide sequence ID" value="NZ_CBCRUZ010000001.1"/>
</dbReference>
<evidence type="ECO:0000313" key="3">
    <source>
        <dbReference type="Proteomes" id="UP000887023"/>
    </source>
</evidence>
<keyword evidence="3" id="KW-1185">Reference proteome</keyword>
<gene>
    <name evidence="2" type="ORF">KV203_07705</name>
</gene>
<feature type="transmembrane region" description="Helical" evidence="1">
    <location>
        <begin position="126"/>
        <end position="144"/>
    </location>
</feature>
<feature type="transmembrane region" description="Helical" evidence="1">
    <location>
        <begin position="156"/>
        <end position="180"/>
    </location>
</feature>
<dbReference type="Pfam" id="PF11361">
    <property type="entry name" value="DUF3159"/>
    <property type="match status" value="1"/>
</dbReference>
<feature type="transmembrane region" description="Helical" evidence="1">
    <location>
        <begin position="53"/>
        <end position="71"/>
    </location>
</feature>
<dbReference type="InterPro" id="IPR016566">
    <property type="entry name" value="UCP010219"/>
</dbReference>
<organism evidence="2 3">
    <name type="scientific">Skermania pinensis</name>
    <dbReference type="NCBI Taxonomy" id="39122"/>
    <lineage>
        <taxon>Bacteria</taxon>
        <taxon>Bacillati</taxon>
        <taxon>Actinomycetota</taxon>
        <taxon>Actinomycetes</taxon>
        <taxon>Mycobacteriales</taxon>
        <taxon>Gordoniaceae</taxon>
        <taxon>Skermania</taxon>
    </lineage>
</organism>
<feature type="transmembrane region" description="Helical" evidence="1">
    <location>
        <begin position="22"/>
        <end position="46"/>
    </location>
</feature>
<keyword evidence="1" id="KW-0812">Transmembrane</keyword>
<keyword evidence="1" id="KW-1133">Transmembrane helix</keyword>
<evidence type="ECO:0000256" key="1">
    <source>
        <dbReference type="SAM" id="Phobius"/>
    </source>
</evidence>
<dbReference type="PIRSF" id="PIRSF010219">
    <property type="entry name" value="UCP010219"/>
    <property type="match status" value="1"/>
</dbReference>